<organism evidence="2 3">
    <name type="scientific">Pristionchus mayeri</name>
    <dbReference type="NCBI Taxonomy" id="1317129"/>
    <lineage>
        <taxon>Eukaryota</taxon>
        <taxon>Metazoa</taxon>
        <taxon>Ecdysozoa</taxon>
        <taxon>Nematoda</taxon>
        <taxon>Chromadorea</taxon>
        <taxon>Rhabditida</taxon>
        <taxon>Rhabditina</taxon>
        <taxon>Diplogasteromorpha</taxon>
        <taxon>Diplogasteroidea</taxon>
        <taxon>Neodiplogasteridae</taxon>
        <taxon>Pristionchus</taxon>
    </lineage>
</organism>
<keyword evidence="3" id="KW-1185">Reference proteome</keyword>
<dbReference type="Pfam" id="PF25093">
    <property type="entry name" value="DUF7807"/>
    <property type="match status" value="1"/>
</dbReference>
<keyword evidence="1" id="KW-0472">Membrane</keyword>
<keyword evidence="1" id="KW-1133">Transmembrane helix</keyword>
<feature type="transmembrane region" description="Helical" evidence="1">
    <location>
        <begin position="35"/>
        <end position="62"/>
    </location>
</feature>
<sequence length="84" mass="9251">SPSNLEFAAFAALNAVEIVSCMFVFITCNRGRSALVIPMVIISVINIMYSMIALILCILSYIDDKSTAASWLRLQIINSSEKFS</sequence>
<feature type="non-terminal residue" evidence="2">
    <location>
        <position position="1"/>
    </location>
</feature>
<dbReference type="InterPro" id="IPR056709">
    <property type="entry name" value="DUF7807"/>
</dbReference>
<dbReference type="AlphaFoldDB" id="A0AAN4Z957"/>
<feature type="transmembrane region" description="Helical" evidence="1">
    <location>
        <begin position="6"/>
        <end position="28"/>
    </location>
</feature>
<name>A0AAN4Z957_9BILA</name>
<evidence type="ECO:0000313" key="2">
    <source>
        <dbReference type="EMBL" id="GMR35649.1"/>
    </source>
</evidence>
<dbReference type="Proteomes" id="UP001328107">
    <property type="component" value="Unassembled WGS sequence"/>
</dbReference>
<comment type="caution">
    <text evidence="2">The sequence shown here is derived from an EMBL/GenBank/DDBJ whole genome shotgun (WGS) entry which is preliminary data.</text>
</comment>
<gene>
    <name evidence="2" type="ORF">PMAYCL1PPCAC_05844</name>
</gene>
<reference evidence="3" key="1">
    <citation type="submission" date="2022-10" db="EMBL/GenBank/DDBJ databases">
        <title>Genome assembly of Pristionchus species.</title>
        <authorList>
            <person name="Yoshida K."/>
            <person name="Sommer R.J."/>
        </authorList>
    </citation>
    <scope>NUCLEOTIDE SEQUENCE [LARGE SCALE GENOMIC DNA]</scope>
    <source>
        <strain evidence="3">RS5460</strain>
    </source>
</reference>
<dbReference type="EMBL" id="BTRK01000002">
    <property type="protein sequence ID" value="GMR35649.1"/>
    <property type="molecule type" value="Genomic_DNA"/>
</dbReference>
<keyword evidence="1" id="KW-0812">Transmembrane</keyword>
<feature type="non-terminal residue" evidence="2">
    <location>
        <position position="84"/>
    </location>
</feature>
<evidence type="ECO:0000256" key="1">
    <source>
        <dbReference type="SAM" id="Phobius"/>
    </source>
</evidence>
<accession>A0AAN4Z957</accession>
<proteinExistence type="predicted"/>
<protein>
    <submittedName>
        <fullName evidence="2">Uncharacterized protein</fullName>
    </submittedName>
</protein>
<evidence type="ECO:0000313" key="3">
    <source>
        <dbReference type="Proteomes" id="UP001328107"/>
    </source>
</evidence>